<dbReference type="SMART" id="SM00358">
    <property type="entry name" value="DSRM"/>
    <property type="match status" value="1"/>
</dbReference>
<dbReference type="InterPro" id="IPR000999">
    <property type="entry name" value="RNase_III_dom"/>
</dbReference>
<dbReference type="OrthoDB" id="67027at2759"/>
<dbReference type="PROSITE" id="PS50137">
    <property type="entry name" value="DS_RBD"/>
    <property type="match status" value="1"/>
</dbReference>
<feature type="domain" description="DRBM" evidence="9">
    <location>
        <begin position="240"/>
        <end position="310"/>
    </location>
</feature>
<dbReference type="GO" id="GO:0006396">
    <property type="term" value="P:RNA processing"/>
    <property type="evidence" value="ECO:0007669"/>
    <property type="project" value="InterPro"/>
</dbReference>
<dbReference type="CDD" id="cd19873">
    <property type="entry name" value="DSRM_MRPL3_like"/>
    <property type="match status" value="1"/>
</dbReference>
<dbReference type="InterPro" id="IPR014720">
    <property type="entry name" value="dsRBD_dom"/>
</dbReference>
<comment type="subcellular location">
    <subcellularLocation>
        <location evidence="1">Mitochondrion</location>
    </subcellularLocation>
</comment>
<keyword evidence="12" id="KW-1185">Reference proteome</keyword>
<evidence type="ECO:0000259" key="10">
    <source>
        <dbReference type="PROSITE" id="PS50142"/>
    </source>
</evidence>
<dbReference type="Gene3D" id="1.10.1520.10">
    <property type="entry name" value="Ribonuclease III domain"/>
    <property type="match status" value="1"/>
</dbReference>
<dbReference type="GO" id="GO:0003725">
    <property type="term" value="F:double-stranded RNA binding"/>
    <property type="evidence" value="ECO:0007669"/>
    <property type="project" value="InterPro"/>
</dbReference>
<keyword evidence="4" id="KW-0496">Mitochondrion</keyword>
<dbReference type="CDD" id="cd00593">
    <property type="entry name" value="RIBOc"/>
    <property type="match status" value="1"/>
</dbReference>
<evidence type="ECO:0000256" key="8">
    <source>
        <dbReference type="PROSITE-ProRule" id="PRU00266"/>
    </source>
</evidence>
<comment type="caution">
    <text evidence="11">The sequence shown here is derived from an EMBL/GenBank/DDBJ whole genome shotgun (WGS) entry which is preliminary data.</text>
</comment>
<dbReference type="Pfam" id="PF22892">
    <property type="entry name" value="DSRM_MRPL44"/>
    <property type="match status" value="1"/>
</dbReference>
<gene>
    <name evidence="11" type="ORF">CcCBS67573_g05457</name>
</gene>
<dbReference type="AlphaFoldDB" id="A0A507FA99"/>
<accession>A0A507FA99</accession>
<organism evidence="11 12">
    <name type="scientific">Chytriomyces confervae</name>
    <dbReference type="NCBI Taxonomy" id="246404"/>
    <lineage>
        <taxon>Eukaryota</taxon>
        <taxon>Fungi</taxon>
        <taxon>Fungi incertae sedis</taxon>
        <taxon>Chytridiomycota</taxon>
        <taxon>Chytridiomycota incertae sedis</taxon>
        <taxon>Chytridiomycetes</taxon>
        <taxon>Chytridiales</taxon>
        <taxon>Chytriomycetaceae</taxon>
        <taxon>Chytriomyces</taxon>
    </lineage>
</organism>
<keyword evidence="2 8" id="KW-0694">RNA-binding</keyword>
<feature type="domain" description="RNase III" evidence="10">
    <location>
        <begin position="91"/>
        <end position="212"/>
    </location>
</feature>
<dbReference type="SMART" id="SM00535">
    <property type="entry name" value="RIBOc"/>
    <property type="match status" value="1"/>
</dbReference>
<name>A0A507FA99_9FUNG</name>
<evidence type="ECO:0000313" key="11">
    <source>
        <dbReference type="EMBL" id="TPX73261.1"/>
    </source>
</evidence>
<dbReference type="InterPro" id="IPR036389">
    <property type="entry name" value="RNase_III_sf"/>
</dbReference>
<dbReference type="Gene3D" id="3.30.160.20">
    <property type="match status" value="1"/>
</dbReference>
<evidence type="ECO:0000256" key="7">
    <source>
        <dbReference type="ARBA" id="ARBA00035187"/>
    </source>
</evidence>
<dbReference type="Proteomes" id="UP000320333">
    <property type="component" value="Unassembled WGS sequence"/>
</dbReference>
<dbReference type="PANTHER" id="PTHR11207:SF32">
    <property type="entry name" value="LARGE RIBOSOMAL SUBUNIT PROTEIN ML44"/>
    <property type="match status" value="1"/>
</dbReference>
<evidence type="ECO:0000256" key="3">
    <source>
        <dbReference type="ARBA" id="ARBA00022980"/>
    </source>
</evidence>
<evidence type="ECO:0000313" key="12">
    <source>
        <dbReference type="Proteomes" id="UP000320333"/>
    </source>
</evidence>
<dbReference type="InterPro" id="IPR044444">
    <property type="entry name" value="Ribosomal_mL44_DSRM_metazoa"/>
</dbReference>
<keyword evidence="3" id="KW-0689">Ribosomal protein</keyword>
<dbReference type="PANTHER" id="PTHR11207">
    <property type="entry name" value="RIBONUCLEASE III"/>
    <property type="match status" value="1"/>
</dbReference>
<proteinExistence type="inferred from homology"/>
<dbReference type="GO" id="GO:0005739">
    <property type="term" value="C:mitochondrion"/>
    <property type="evidence" value="ECO:0007669"/>
    <property type="project" value="TreeGrafter"/>
</dbReference>
<dbReference type="PROSITE" id="PS50142">
    <property type="entry name" value="RNASE_3_2"/>
    <property type="match status" value="1"/>
</dbReference>
<reference evidence="11 12" key="1">
    <citation type="journal article" date="2019" name="Sci. Rep.">
        <title>Comparative genomics of chytrid fungi reveal insights into the obligate biotrophic and pathogenic lifestyle of Synchytrium endobioticum.</title>
        <authorList>
            <person name="van de Vossenberg B.T.L.H."/>
            <person name="Warris S."/>
            <person name="Nguyen H.D.T."/>
            <person name="van Gent-Pelzer M.P.E."/>
            <person name="Joly D.L."/>
            <person name="van de Geest H.C."/>
            <person name="Bonants P.J.M."/>
            <person name="Smith D.S."/>
            <person name="Levesque C.A."/>
            <person name="van der Lee T.A.J."/>
        </authorList>
    </citation>
    <scope>NUCLEOTIDE SEQUENCE [LARGE SCALE GENOMIC DNA]</scope>
    <source>
        <strain evidence="11 12">CBS 675.73</strain>
    </source>
</reference>
<dbReference type="EMBL" id="QEAP01000197">
    <property type="protein sequence ID" value="TPX73261.1"/>
    <property type="molecule type" value="Genomic_DNA"/>
</dbReference>
<dbReference type="STRING" id="246404.A0A507FA99"/>
<protein>
    <recommendedName>
        <fullName evidence="7">Large ribosomal subunit protein mL44</fullName>
    </recommendedName>
</protein>
<dbReference type="GO" id="GO:0003735">
    <property type="term" value="F:structural constituent of ribosome"/>
    <property type="evidence" value="ECO:0007669"/>
    <property type="project" value="TreeGrafter"/>
</dbReference>
<evidence type="ECO:0000259" key="9">
    <source>
        <dbReference type="PROSITE" id="PS50137"/>
    </source>
</evidence>
<keyword evidence="5" id="KW-0687">Ribonucleoprotein</keyword>
<dbReference type="Pfam" id="PF14622">
    <property type="entry name" value="Ribonucleas_3_3"/>
    <property type="match status" value="1"/>
</dbReference>
<dbReference type="SUPFAM" id="SSF69065">
    <property type="entry name" value="RNase III domain-like"/>
    <property type="match status" value="1"/>
</dbReference>
<comment type="similarity">
    <text evidence="6">Belongs to the ribonuclease III family. Mitochondrion-specific ribosomal protein mL44 subfamily.</text>
</comment>
<dbReference type="GO" id="GO:0004525">
    <property type="term" value="F:ribonuclease III activity"/>
    <property type="evidence" value="ECO:0007669"/>
    <property type="project" value="InterPro"/>
</dbReference>
<evidence type="ECO:0000256" key="6">
    <source>
        <dbReference type="ARBA" id="ARBA00024034"/>
    </source>
</evidence>
<sequence>MLRSAMRPSLGVYRTAMLPVMGPLSKSTHLAHSITSFKALQTLQRSTSNTVQRHAFSSSAACADTAKDSEIMAKFAAFSARSGITLSHPNLLAALTHKSYRPVSADNSVSEESRAASQRNRILGAKLLEFHVLHYVMLKFPVMPAHGVESLVDSYVGDKALVSVGRNLGVPSIMRWKKSDTLEEGAAGLPGQVIVVARVIQALVGAIYQEKGAKGVDSFVKTHILSRTVNVGAHLKLQVNPKGTLRQILADAKREAPVSRLLKETGRLSTSPVFIVGVYSGIEKLGEGYGSSMAMAETRACKNALERYFTKEIKDVKVPLDGLSEEKLMFEEKVAGAVKADGKDAATN</sequence>
<dbReference type="SUPFAM" id="SSF54768">
    <property type="entry name" value="dsRNA-binding domain-like"/>
    <property type="match status" value="1"/>
</dbReference>
<dbReference type="InterPro" id="IPR044443">
    <property type="entry name" value="Ribosomal_mL44_DSRM_fung"/>
</dbReference>
<evidence type="ECO:0000256" key="1">
    <source>
        <dbReference type="ARBA" id="ARBA00004173"/>
    </source>
</evidence>
<evidence type="ECO:0000256" key="4">
    <source>
        <dbReference type="ARBA" id="ARBA00023128"/>
    </source>
</evidence>
<evidence type="ECO:0000256" key="5">
    <source>
        <dbReference type="ARBA" id="ARBA00023274"/>
    </source>
</evidence>
<evidence type="ECO:0000256" key="2">
    <source>
        <dbReference type="ARBA" id="ARBA00022884"/>
    </source>
</evidence>